<keyword evidence="1" id="KW-0732">Signal</keyword>
<dbReference type="RefSeq" id="WP_035131169.1">
    <property type="nucleotide sequence ID" value="NZ_JRLV01000003.1"/>
</dbReference>
<name>A0A0A2LUI7_9FLAO</name>
<dbReference type="GO" id="GO:0032259">
    <property type="term" value="P:methylation"/>
    <property type="evidence" value="ECO:0007669"/>
    <property type="project" value="UniProtKB-KW"/>
</dbReference>
<accession>A0A0A2LUI7</accession>
<feature type="chain" id="PRO_5001990567" evidence="1">
    <location>
        <begin position="19"/>
        <end position="145"/>
    </location>
</feature>
<sequence>MRKLVLLALLLCMQGVFAQNKEIQQSIDTFFEGLHNKDVEKIQSVCDSELMLQSVSRNEKGEVMLTTDQASKFFAAIAAVPKELEIQEKLLEYKIQFDGAMAHVWTPYEFYVDGKLSHKGVNSFQLYNDKGTWKIVYIIDTREKA</sequence>
<feature type="signal peptide" evidence="1">
    <location>
        <begin position="1"/>
        <end position="18"/>
    </location>
</feature>
<dbReference type="InterPro" id="IPR032710">
    <property type="entry name" value="NTF2-like_dom_sf"/>
</dbReference>
<keyword evidence="2" id="KW-0489">Methyltransferase</keyword>
<organism evidence="2 3">
    <name type="scientific">Flavobacterium beibuense F44-8</name>
    <dbReference type="NCBI Taxonomy" id="1406840"/>
    <lineage>
        <taxon>Bacteria</taxon>
        <taxon>Pseudomonadati</taxon>
        <taxon>Bacteroidota</taxon>
        <taxon>Flavobacteriia</taxon>
        <taxon>Flavobacteriales</taxon>
        <taxon>Flavobacteriaceae</taxon>
        <taxon>Flavobacterium</taxon>
    </lineage>
</organism>
<dbReference type="eggNOG" id="ENOG5032SDI">
    <property type="taxonomic scope" value="Bacteria"/>
</dbReference>
<keyword evidence="2" id="KW-0808">Transferase</keyword>
<dbReference type="EMBL" id="JRLV01000003">
    <property type="protein sequence ID" value="KGO83624.1"/>
    <property type="molecule type" value="Genomic_DNA"/>
</dbReference>
<evidence type="ECO:0000256" key="1">
    <source>
        <dbReference type="SAM" id="SignalP"/>
    </source>
</evidence>
<protein>
    <submittedName>
        <fullName evidence="2">3-methyl-2-oxobutanoate hydroxymethyltransferase</fullName>
    </submittedName>
</protein>
<dbReference type="SUPFAM" id="SSF54427">
    <property type="entry name" value="NTF2-like"/>
    <property type="match status" value="1"/>
</dbReference>
<dbReference type="AlphaFoldDB" id="A0A0A2LUI7"/>
<proteinExistence type="predicted"/>
<reference evidence="2 3" key="1">
    <citation type="submission" date="2013-09" db="EMBL/GenBank/DDBJ databases">
        <authorList>
            <person name="Zeng Z."/>
            <person name="Chen C."/>
        </authorList>
    </citation>
    <scope>NUCLEOTIDE SEQUENCE [LARGE SCALE GENOMIC DNA]</scope>
    <source>
        <strain evidence="2 3">F44-8</strain>
    </source>
</reference>
<dbReference type="Proteomes" id="UP000030129">
    <property type="component" value="Unassembled WGS sequence"/>
</dbReference>
<dbReference type="Gene3D" id="3.10.450.50">
    <property type="match status" value="1"/>
</dbReference>
<evidence type="ECO:0000313" key="2">
    <source>
        <dbReference type="EMBL" id="KGO83624.1"/>
    </source>
</evidence>
<comment type="caution">
    <text evidence="2">The sequence shown here is derived from an EMBL/GenBank/DDBJ whole genome shotgun (WGS) entry which is preliminary data.</text>
</comment>
<dbReference type="STRING" id="1406840.Q763_03405"/>
<evidence type="ECO:0000313" key="3">
    <source>
        <dbReference type="Proteomes" id="UP000030129"/>
    </source>
</evidence>
<dbReference type="GO" id="GO:0008168">
    <property type="term" value="F:methyltransferase activity"/>
    <property type="evidence" value="ECO:0007669"/>
    <property type="project" value="UniProtKB-KW"/>
</dbReference>
<keyword evidence="3" id="KW-1185">Reference proteome</keyword>
<gene>
    <name evidence="2" type="ORF">Q763_03405</name>
</gene>